<keyword evidence="9" id="KW-0050">Antiport</keyword>
<dbReference type="InterPro" id="IPR004798">
    <property type="entry name" value="CAX-like"/>
</dbReference>
<comment type="similarity">
    <text evidence="9">Belongs to the Ca(2+):cation antiporter (CaCA) (TC 2.A.19) family.</text>
</comment>
<gene>
    <name evidence="11" type="ORF">AVDCRST_MAG53-2087</name>
</gene>
<dbReference type="InterPro" id="IPR044880">
    <property type="entry name" value="NCX_ion-bd_dom_sf"/>
</dbReference>
<feature type="transmembrane region" description="Helical" evidence="9">
    <location>
        <begin position="291"/>
        <end position="318"/>
    </location>
</feature>
<keyword evidence="7 9" id="KW-0406">Ion transport</keyword>
<evidence type="ECO:0000256" key="1">
    <source>
        <dbReference type="ARBA" id="ARBA00004127"/>
    </source>
</evidence>
<dbReference type="InterPro" id="IPR004713">
    <property type="entry name" value="CaH_exchang"/>
</dbReference>
<feature type="transmembrane region" description="Helical" evidence="9">
    <location>
        <begin position="133"/>
        <end position="153"/>
    </location>
</feature>
<feature type="transmembrane region" description="Helical" evidence="9">
    <location>
        <begin position="100"/>
        <end position="121"/>
    </location>
</feature>
<feature type="transmembrane region" description="Helical" evidence="9">
    <location>
        <begin position="324"/>
        <end position="345"/>
    </location>
</feature>
<dbReference type="GO" id="GO:0015369">
    <property type="term" value="F:calcium:proton antiporter activity"/>
    <property type="evidence" value="ECO:0007669"/>
    <property type="project" value="UniProtKB-UniRule"/>
</dbReference>
<dbReference type="InterPro" id="IPR004837">
    <property type="entry name" value="NaCa_Exmemb"/>
</dbReference>
<comment type="subcellular location">
    <subcellularLocation>
        <location evidence="1">Endomembrane system</location>
        <topology evidence="1">Multi-pass membrane protein</topology>
    </subcellularLocation>
</comment>
<feature type="transmembrane region" description="Helical" evidence="9">
    <location>
        <begin position="261"/>
        <end position="284"/>
    </location>
</feature>
<evidence type="ECO:0000256" key="6">
    <source>
        <dbReference type="ARBA" id="ARBA00022989"/>
    </source>
</evidence>
<comment type="function">
    <text evidence="9">Ca(+)/H(+) antiporter that extrudes calcium in exchange for external protons.</text>
</comment>
<dbReference type="EMBL" id="CADCVR010000067">
    <property type="protein sequence ID" value="CAA9502927.1"/>
    <property type="molecule type" value="Genomic_DNA"/>
</dbReference>
<keyword evidence="4 9" id="KW-0812">Transmembrane</keyword>
<dbReference type="PANTHER" id="PTHR31503:SF22">
    <property type="entry name" value="VACUOLAR CALCIUM ION TRANSPORTER"/>
    <property type="match status" value="1"/>
</dbReference>
<feature type="transmembrane region" description="Helical" evidence="9">
    <location>
        <begin position="67"/>
        <end position="88"/>
    </location>
</feature>
<sequence length="376" mass="38901">MNPRRLLTADGWPYLLVPFIPAAILLEFVFHASPLLLFAVSAAGVIPTAALMGRATEELALRSGPGIGGLLNVTFGNAPELIIALFALNAGLHEVVKASIIGSILGNVLLVMGAAMLIGGLGRERQTFDRTAANAQSLMLLLGAVALVMPAVFELVQGSGLPGAGEERVNYDSTVETLSLVVAVMLIGSYVAGLFFSLKTHKALFNPVAGDEGHGDHHGEPWTIKKAVIALAIAGIAVGVMSEILVGSISEASETVGLSEFFVGVIVVAIVGNAAEHWVAILVAYKNKMDLAVNIAIGSGAQIALFVAPVLVLASYVLGPHPMALVFNGFEVAGVVLAIFVATHITNDGESTWFEGLQLLVVYAVLGATFFAAGSG</sequence>
<dbReference type="Gene3D" id="1.20.1420.30">
    <property type="entry name" value="NCX, central ion-binding region"/>
    <property type="match status" value="1"/>
</dbReference>
<feature type="transmembrane region" description="Helical" evidence="9">
    <location>
        <begin position="357"/>
        <end position="374"/>
    </location>
</feature>
<keyword evidence="8 9" id="KW-0472">Membrane</keyword>
<feature type="transmembrane region" description="Helical" evidence="9">
    <location>
        <begin position="12"/>
        <end position="30"/>
    </location>
</feature>
<keyword evidence="3 9" id="KW-0109">Calcium transport</keyword>
<evidence type="ECO:0000256" key="9">
    <source>
        <dbReference type="RuleBase" id="RU365028"/>
    </source>
</evidence>
<organism evidence="11">
    <name type="scientific">uncultured Solirubrobacteraceae bacterium</name>
    <dbReference type="NCBI Taxonomy" id="1162706"/>
    <lineage>
        <taxon>Bacteria</taxon>
        <taxon>Bacillati</taxon>
        <taxon>Actinomycetota</taxon>
        <taxon>Thermoleophilia</taxon>
        <taxon>Solirubrobacterales</taxon>
        <taxon>Solirubrobacteraceae</taxon>
        <taxon>environmental samples</taxon>
    </lineage>
</organism>
<evidence type="ECO:0000256" key="7">
    <source>
        <dbReference type="ARBA" id="ARBA00023065"/>
    </source>
</evidence>
<dbReference type="GO" id="GO:0006874">
    <property type="term" value="P:intracellular calcium ion homeostasis"/>
    <property type="evidence" value="ECO:0007669"/>
    <property type="project" value="TreeGrafter"/>
</dbReference>
<dbReference type="NCBIfam" id="TIGR00378">
    <property type="entry name" value="cax"/>
    <property type="match status" value="1"/>
</dbReference>
<evidence type="ECO:0000256" key="4">
    <source>
        <dbReference type="ARBA" id="ARBA00022692"/>
    </source>
</evidence>
<keyword evidence="6 9" id="KW-1133">Transmembrane helix</keyword>
<evidence type="ECO:0000256" key="5">
    <source>
        <dbReference type="ARBA" id="ARBA00022837"/>
    </source>
</evidence>
<dbReference type="PANTHER" id="PTHR31503">
    <property type="entry name" value="VACUOLAR CALCIUM ION TRANSPORTER"/>
    <property type="match status" value="1"/>
</dbReference>
<feature type="domain" description="Sodium/calcium exchanger membrane region" evidence="10">
    <location>
        <begin position="35"/>
        <end position="198"/>
    </location>
</feature>
<feature type="transmembrane region" description="Helical" evidence="9">
    <location>
        <begin position="36"/>
        <end position="55"/>
    </location>
</feature>
<keyword evidence="2 9" id="KW-0813">Transport</keyword>
<evidence type="ECO:0000259" key="10">
    <source>
        <dbReference type="Pfam" id="PF01699"/>
    </source>
</evidence>
<feature type="transmembrane region" description="Helical" evidence="9">
    <location>
        <begin position="178"/>
        <end position="198"/>
    </location>
</feature>
<protein>
    <recommendedName>
        <fullName evidence="9">Ca(2+)/H(+) antiporter</fullName>
    </recommendedName>
</protein>
<dbReference type="AlphaFoldDB" id="A0A6J4SQZ1"/>
<feature type="transmembrane region" description="Helical" evidence="9">
    <location>
        <begin position="227"/>
        <end position="249"/>
    </location>
</feature>
<dbReference type="GO" id="GO:0012505">
    <property type="term" value="C:endomembrane system"/>
    <property type="evidence" value="ECO:0007669"/>
    <property type="project" value="UniProtKB-SubCell"/>
</dbReference>
<proteinExistence type="inferred from homology"/>
<reference evidence="11" key="1">
    <citation type="submission" date="2020-02" db="EMBL/GenBank/DDBJ databases">
        <authorList>
            <person name="Meier V. D."/>
        </authorList>
    </citation>
    <scope>NUCLEOTIDE SEQUENCE</scope>
    <source>
        <strain evidence="11">AVDCRST_MAG53</strain>
    </source>
</reference>
<evidence type="ECO:0000256" key="3">
    <source>
        <dbReference type="ARBA" id="ARBA00022568"/>
    </source>
</evidence>
<dbReference type="Pfam" id="PF01699">
    <property type="entry name" value="Na_Ca_ex"/>
    <property type="match status" value="2"/>
</dbReference>
<feature type="domain" description="Sodium/calcium exchanger membrane region" evidence="10">
    <location>
        <begin position="227"/>
        <end position="366"/>
    </location>
</feature>
<name>A0A6J4SQZ1_9ACTN</name>
<dbReference type="NCBIfam" id="TIGR00846">
    <property type="entry name" value="caca2"/>
    <property type="match status" value="1"/>
</dbReference>
<evidence type="ECO:0000256" key="2">
    <source>
        <dbReference type="ARBA" id="ARBA00022448"/>
    </source>
</evidence>
<accession>A0A6J4SQZ1</accession>
<evidence type="ECO:0000313" key="11">
    <source>
        <dbReference type="EMBL" id="CAA9502927.1"/>
    </source>
</evidence>
<keyword evidence="5 9" id="KW-0106">Calcium</keyword>
<dbReference type="GO" id="GO:0016020">
    <property type="term" value="C:membrane"/>
    <property type="evidence" value="ECO:0007669"/>
    <property type="project" value="InterPro"/>
</dbReference>
<evidence type="ECO:0000256" key="8">
    <source>
        <dbReference type="ARBA" id="ARBA00023136"/>
    </source>
</evidence>